<comment type="similarity">
    <text evidence="2">Belongs to the GST superfamily. Tau family.</text>
</comment>
<dbReference type="CDD" id="cd03185">
    <property type="entry name" value="GST_C_Tau"/>
    <property type="match status" value="1"/>
</dbReference>
<dbReference type="PANTHER" id="PTHR11260">
    <property type="entry name" value="GLUTATHIONE S-TRANSFERASE, GST, SUPERFAMILY, GST DOMAIN CONTAINING"/>
    <property type="match status" value="1"/>
</dbReference>
<dbReference type="SUPFAM" id="SSF52833">
    <property type="entry name" value="Thioredoxin-like"/>
    <property type="match status" value="1"/>
</dbReference>
<dbReference type="CDD" id="cd03058">
    <property type="entry name" value="GST_N_Tau"/>
    <property type="match status" value="1"/>
</dbReference>
<evidence type="ECO:0000313" key="8">
    <source>
        <dbReference type="Proteomes" id="UP001231189"/>
    </source>
</evidence>
<evidence type="ECO:0000259" key="5">
    <source>
        <dbReference type="PROSITE" id="PS50404"/>
    </source>
</evidence>
<dbReference type="GO" id="GO:0005829">
    <property type="term" value="C:cytosol"/>
    <property type="evidence" value="ECO:0007669"/>
    <property type="project" value="UniProtKB-SubCell"/>
</dbReference>
<comment type="caution">
    <text evidence="7">The sequence shown here is derived from an EMBL/GenBank/DDBJ whole genome shotgun (WGS) entry which is preliminary data.</text>
</comment>
<dbReference type="InterPro" id="IPR004045">
    <property type="entry name" value="Glutathione_S-Trfase_N"/>
</dbReference>
<keyword evidence="4" id="KW-0963">Cytoplasm</keyword>
<evidence type="ECO:0000313" key="7">
    <source>
        <dbReference type="EMBL" id="KAK1678414.1"/>
    </source>
</evidence>
<name>A0AAD8T9C8_LOLMU</name>
<sequence>MAGGEGDVKLLGLRLSPFVARVRMALDAKDVTYEYVEEDLAAKSDLLLASNPVHRKVPVLIHAGKPVCESRVIMEYVDEAWHSCAPNLLPVGALERAAARFWAAYVDGELFAAWGRVMMAATEEERAGRAAEAAEMVAHLEEAFARCSNGGAFFGGDAVGYVDLVLGSNLFWFEALRRMFGVRLIDERRTPLLAAWAERFGEAAAVNGVVTDTLVGMAVEHAKKLRAAAMTNK</sequence>
<feature type="domain" description="GST C-terminal" evidence="6">
    <location>
        <begin position="92"/>
        <end position="225"/>
    </location>
</feature>
<dbReference type="PROSITE" id="PS50405">
    <property type="entry name" value="GST_CTER"/>
    <property type="match status" value="1"/>
</dbReference>
<dbReference type="InterPro" id="IPR036282">
    <property type="entry name" value="Glutathione-S-Trfase_C_sf"/>
</dbReference>
<dbReference type="InterPro" id="IPR040079">
    <property type="entry name" value="Glutathione_S-Trfase"/>
</dbReference>
<protein>
    <recommendedName>
        <fullName evidence="4">Glutathione S-transferase</fullName>
        <ecNumber evidence="4">2.5.1.18</ecNumber>
    </recommendedName>
</protein>
<dbReference type="PANTHER" id="PTHR11260:SF663">
    <property type="entry name" value="GLUTATHIONE TRANSFERASE"/>
    <property type="match status" value="1"/>
</dbReference>
<reference evidence="7" key="1">
    <citation type="submission" date="2023-07" db="EMBL/GenBank/DDBJ databases">
        <title>A chromosome-level genome assembly of Lolium multiflorum.</title>
        <authorList>
            <person name="Chen Y."/>
            <person name="Copetti D."/>
            <person name="Kolliker R."/>
            <person name="Studer B."/>
        </authorList>
    </citation>
    <scope>NUCLEOTIDE SEQUENCE</scope>
    <source>
        <strain evidence="7">02402/16</strain>
        <tissue evidence="7">Leaf</tissue>
    </source>
</reference>
<comment type="function">
    <text evidence="4">Is involved in the conjugation of reduced glutathione to a wide number of exogenous and endogenous hydrophobic electrophiles.</text>
</comment>
<proteinExistence type="inferred from homology"/>
<evidence type="ECO:0000259" key="6">
    <source>
        <dbReference type="PROSITE" id="PS50405"/>
    </source>
</evidence>
<dbReference type="Gene3D" id="1.20.1050.10">
    <property type="match status" value="1"/>
</dbReference>
<dbReference type="SFLD" id="SFLDS00019">
    <property type="entry name" value="Glutathione_Transferase_(cytos"/>
    <property type="match status" value="1"/>
</dbReference>
<dbReference type="InterPro" id="IPR010987">
    <property type="entry name" value="Glutathione-S-Trfase_C-like"/>
</dbReference>
<dbReference type="SFLD" id="SFLDG00358">
    <property type="entry name" value="Main_(cytGST)"/>
    <property type="match status" value="1"/>
</dbReference>
<evidence type="ECO:0000256" key="1">
    <source>
        <dbReference type="ARBA" id="ARBA00022679"/>
    </source>
</evidence>
<dbReference type="FunFam" id="3.40.30.10:FF:000044">
    <property type="entry name" value="Glutathione S-transferase GSTU6"/>
    <property type="match status" value="1"/>
</dbReference>
<dbReference type="InterPro" id="IPR036249">
    <property type="entry name" value="Thioredoxin-like_sf"/>
</dbReference>
<evidence type="ECO:0000256" key="3">
    <source>
        <dbReference type="ARBA" id="ARBA00047960"/>
    </source>
</evidence>
<dbReference type="AlphaFoldDB" id="A0AAD8T9C8"/>
<dbReference type="FunFam" id="1.20.1050.10:FF:000016">
    <property type="entry name" value="Glutathione S-transferase U9"/>
    <property type="match status" value="1"/>
</dbReference>
<feature type="domain" description="GST N-terminal" evidence="5">
    <location>
        <begin position="6"/>
        <end position="85"/>
    </location>
</feature>
<accession>A0AAD8T9C8</accession>
<dbReference type="InterPro" id="IPR045074">
    <property type="entry name" value="GST_C_Tau"/>
</dbReference>
<evidence type="ECO:0000256" key="4">
    <source>
        <dbReference type="RuleBase" id="RU369102"/>
    </source>
</evidence>
<dbReference type="Gene3D" id="3.40.30.10">
    <property type="entry name" value="Glutaredoxin"/>
    <property type="match status" value="1"/>
</dbReference>
<dbReference type="SFLD" id="SFLDG01152">
    <property type="entry name" value="Main.3:_Omega-_and_Tau-like"/>
    <property type="match status" value="1"/>
</dbReference>
<dbReference type="GO" id="GO:0009407">
    <property type="term" value="P:toxin catabolic process"/>
    <property type="evidence" value="ECO:0007669"/>
    <property type="project" value="UniProtKB-ARBA"/>
</dbReference>
<comment type="catalytic activity">
    <reaction evidence="3 4">
        <text>RX + glutathione = an S-substituted glutathione + a halide anion + H(+)</text>
        <dbReference type="Rhea" id="RHEA:16437"/>
        <dbReference type="ChEBI" id="CHEBI:15378"/>
        <dbReference type="ChEBI" id="CHEBI:16042"/>
        <dbReference type="ChEBI" id="CHEBI:17792"/>
        <dbReference type="ChEBI" id="CHEBI:57925"/>
        <dbReference type="ChEBI" id="CHEBI:90779"/>
        <dbReference type="EC" id="2.5.1.18"/>
    </reaction>
</comment>
<dbReference type="Pfam" id="PF02798">
    <property type="entry name" value="GST_N"/>
    <property type="match status" value="1"/>
</dbReference>
<comment type="subcellular location">
    <subcellularLocation>
        <location evidence="4">Cytoplasm</location>
        <location evidence="4">Cytosol</location>
    </subcellularLocation>
</comment>
<gene>
    <name evidence="7" type="ORF">QYE76_039262</name>
</gene>
<keyword evidence="8" id="KW-1185">Reference proteome</keyword>
<dbReference type="EC" id="2.5.1.18" evidence="4"/>
<dbReference type="Proteomes" id="UP001231189">
    <property type="component" value="Unassembled WGS sequence"/>
</dbReference>
<dbReference type="GO" id="GO:0006749">
    <property type="term" value="P:glutathione metabolic process"/>
    <property type="evidence" value="ECO:0007669"/>
    <property type="project" value="InterPro"/>
</dbReference>
<keyword evidence="1 4" id="KW-0808">Transferase</keyword>
<dbReference type="Pfam" id="PF13410">
    <property type="entry name" value="GST_C_2"/>
    <property type="match status" value="1"/>
</dbReference>
<evidence type="ECO:0000256" key="2">
    <source>
        <dbReference type="ARBA" id="ARBA00025743"/>
    </source>
</evidence>
<dbReference type="SUPFAM" id="SSF47616">
    <property type="entry name" value="GST C-terminal domain-like"/>
    <property type="match status" value="1"/>
</dbReference>
<organism evidence="7 8">
    <name type="scientific">Lolium multiflorum</name>
    <name type="common">Italian ryegrass</name>
    <name type="synonym">Lolium perenne subsp. multiflorum</name>
    <dbReference type="NCBI Taxonomy" id="4521"/>
    <lineage>
        <taxon>Eukaryota</taxon>
        <taxon>Viridiplantae</taxon>
        <taxon>Streptophyta</taxon>
        <taxon>Embryophyta</taxon>
        <taxon>Tracheophyta</taxon>
        <taxon>Spermatophyta</taxon>
        <taxon>Magnoliopsida</taxon>
        <taxon>Liliopsida</taxon>
        <taxon>Poales</taxon>
        <taxon>Poaceae</taxon>
        <taxon>BOP clade</taxon>
        <taxon>Pooideae</taxon>
        <taxon>Poodae</taxon>
        <taxon>Poeae</taxon>
        <taxon>Poeae Chloroplast Group 2 (Poeae type)</taxon>
        <taxon>Loliodinae</taxon>
        <taxon>Loliinae</taxon>
        <taxon>Lolium</taxon>
    </lineage>
</organism>
<dbReference type="PROSITE" id="PS50404">
    <property type="entry name" value="GST_NTER"/>
    <property type="match status" value="1"/>
</dbReference>
<dbReference type="EMBL" id="JAUUTY010000002">
    <property type="protein sequence ID" value="KAK1678414.1"/>
    <property type="molecule type" value="Genomic_DNA"/>
</dbReference>
<dbReference type="GO" id="GO:0004364">
    <property type="term" value="F:glutathione transferase activity"/>
    <property type="evidence" value="ECO:0007669"/>
    <property type="project" value="UniProtKB-UniRule"/>
</dbReference>
<dbReference type="InterPro" id="IPR045073">
    <property type="entry name" value="Omega/Tau-like"/>
</dbReference>